<dbReference type="AlphaFoldDB" id="A0A845DQA2"/>
<evidence type="ECO:0000256" key="2">
    <source>
        <dbReference type="ARBA" id="ARBA00005417"/>
    </source>
</evidence>
<evidence type="ECO:0000259" key="8">
    <source>
        <dbReference type="PROSITE" id="PS50893"/>
    </source>
</evidence>
<evidence type="ECO:0000256" key="7">
    <source>
        <dbReference type="ARBA" id="ARBA00023136"/>
    </source>
</evidence>
<comment type="caution">
    <text evidence="9">The sequence shown here is derived from an EMBL/GenBank/DDBJ whole genome shotgun (WGS) entry which is preliminary data.</text>
</comment>
<dbReference type="InterPro" id="IPR003439">
    <property type="entry name" value="ABC_transporter-like_ATP-bd"/>
</dbReference>
<dbReference type="Pfam" id="PF00005">
    <property type="entry name" value="ABC_tran"/>
    <property type="match status" value="1"/>
</dbReference>
<evidence type="ECO:0000256" key="3">
    <source>
        <dbReference type="ARBA" id="ARBA00022448"/>
    </source>
</evidence>
<dbReference type="PANTHER" id="PTHR43297">
    <property type="entry name" value="OLIGOPEPTIDE TRANSPORT ATP-BINDING PROTEIN APPD"/>
    <property type="match status" value="1"/>
</dbReference>
<dbReference type="SUPFAM" id="SSF52540">
    <property type="entry name" value="P-loop containing nucleoside triphosphate hydrolases"/>
    <property type="match status" value="1"/>
</dbReference>
<gene>
    <name evidence="9" type="ORF">GLW04_02470</name>
</gene>
<proteinExistence type="inferred from homology"/>
<dbReference type="GO" id="GO:0005886">
    <property type="term" value="C:plasma membrane"/>
    <property type="evidence" value="ECO:0007669"/>
    <property type="project" value="UniProtKB-SubCell"/>
</dbReference>
<comment type="subcellular location">
    <subcellularLocation>
        <location evidence="1">Cell membrane</location>
        <topology evidence="1">Peripheral membrane protein</topology>
    </subcellularLocation>
</comment>
<dbReference type="Pfam" id="PF08352">
    <property type="entry name" value="oligo_HPY"/>
    <property type="match status" value="1"/>
</dbReference>
<feature type="domain" description="ABC transporter" evidence="8">
    <location>
        <begin position="2"/>
        <end position="253"/>
    </location>
</feature>
<protein>
    <submittedName>
        <fullName evidence="9">ATP-binding cassette domain-containing protein</fullName>
    </submittedName>
</protein>
<dbReference type="PROSITE" id="PS50893">
    <property type="entry name" value="ABC_TRANSPORTER_2"/>
    <property type="match status" value="1"/>
</dbReference>
<evidence type="ECO:0000256" key="1">
    <source>
        <dbReference type="ARBA" id="ARBA00004202"/>
    </source>
</evidence>
<dbReference type="InterPro" id="IPR013563">
    <property type="entry name" value="Oligopep_ABC_C"/>
</dbReference>
<name>A0A845DQA2_9BACI</name>
<dbReference type="GO" id="GO:0005524">
    <property type="term" value="F:ATP binding"/>
    <property type="evidence" value="ECO:0007669"/>
    <property type="project" value="UniProtKB-KW"/>
</dbReference>
<dbReference type="NCBIfam" id="TIGR01727">
    <property type="entry name" value="oligo_HPY"/>
    <property type="match status" value="1"/>
</dbReference>
<keyword evidence="4" id="KW-1003">Cell membrane</keyword>
<dbReference type="Gene3D" id="3.40.50.300">
    <property type="entry name" value="P-loop containing nucleotide triphosphate hydrolases"/>
    <property type="match status" value="1"/>
</dbReference>
<dbReference type="GO" id="GO:0015833">
    <property type="term" value="P:peptide transport"/>
    <property type="evidence" value="ECO:0007669"/>
    <property type="project" value="InterPro"/>
</dbReference>
<dbReference type="Proteomes" id="UP000460949">
    <property type="component" value="Unassembled WGS sequence"/>
</dbReference>
<evidence type="ECO:0000313" key="10">
    <source>
        <dbReference type="Proteomes" id="UP000460949"/>
    </source>
</evidence>
<dbReference type="GO" id="GO:0016887">
    <property type="term" value="F:ATP hydrolysis activity"/>
    <property type="evidence" value="ECO:0007669"/>
    <property type="project" value="InterPro"/>
</dbReference>
<dbReference type="PANTHER" id="PTHR43297:SF2">
    <property type="entry name" value="DIPEPTIDE TRANSPORT ATP-BINDING PROTEIN DPPD"/>
    <property type="match status" value="1"/>
</dbReference>
<evidence type="ECO:0000256" key="5">
    <source>
        <dbReference type="ARBA" id="ARBA00022741"/>
    </source>
</evidence>
<keyword evidence="5" id="KW-0547">Nucleotide-binding</keyword>
<accession>A0A845DQA2</accession>
<dbReference type="PROSITE" id="PS00211">
    <property type="entry name" value="ABC_TRANSPORTER_1"/>
    <property type="match status" value="1"/>
</dbReference>
<evidence type="ECO:0000256" key="6">
    <source>
        <dbReference type="ARBA" id="ARBA00022840"/>
    </source>
</evidence>
<dbReference type="InterPro" id="IPR003593">
    <property type="entry name" value="AAA+_ATPase"/>
</dbReference>
<dbReference type="RefSeq" id="WP_160835184.1">
    <property type="nucleotide sequence ID" value="NZ_WMET01000001.1"/>
</dbReference>
<dbReference type="InterPro" id="IPR027417">
    <property type="entry name" value="P-loop_NTPase"/>
</dbReference>
<sequence>MLKVEGLVTGYQGKDGFVRAVDGVSFDIEKGETVCIVGESGSGKSVTSMSVMRLVEFENGEIVSGSIEYRGEELTNKSNEEMRKIRGTEISMIFQEPLTALNPVFTIGQQIVEAIRYHEPLKKKEAMDKAEDLLTLVGLSEPKTRLKQYPHELSGGMRQRVMIAIALASKPKLLIADEPTTALDVTIEAQILELLRKLRDEEDMSIMLITHDIGVAAELSHRIIIMYAGKVMEIAETSDLFERPYHPYTKGLLESIPKMSGARGELLPTIEGTIPGVNQMPEGCRFAPRCSFATEKCHKEEPALQKMGRRDVACWHVEEFAASQLDPFPGKEDPVESKS</sequence>
<evidence type="ECO:0000256" key="4">
    <source>
        <dbReference type="ARBA" id="ARBA00022475"/>
    </source>
</evidence>
<dbReference type="InterPro" id="IPR050388">
    <property type="entry name" value="ABC_Ni/Peptide_Import"/>
</dbReference>
<keyword evidence="3" id="KW-0813">Transport</keyword>
<keyword evidence="6 9" id="KW-0067">ATP-binding</keyword>
<dbReference type="EMBL" id="WMET01000001">
    <property type="protein sequence ID" value="MYL18735.1"/>
    <property type="molecule type" value="Genomic_DNA"/>
</dbReference>
<organism evidence="9 10">
    <name type="scientific">Halobacillus litoralis</name>
    <dbReference type="NCBI Taxonomy" id="45668"/>
    <lineage>
        <taxon>Bacteria</taxon>
        <taxon>Bacillati</taxon>
        <taxon>Bacillota</taxon>
        <taxon>Bacilli</taxon>
        <taxon>Bacillales</taxon>
        <taxon>Bacillaceae</taxon>
        <taxon>Halobacillus</taxon>
    </lineage>
</organism>
<dbReference type="InterPro" id="IPR017871">
    <property type="entry name" value="ABC_transporter-like_CS"/>
</dbReference>
<keyword evidence="7" id="KW-0472">Membrane</keyword>
<dbReference type="CDD" id="cd03257">
    <property type="entry name" value="ABC_NikE_OppD_transporters"/>
    <property type="match status" value="1"/>
</dbReference>
<evidence type="ECO:0000313" key="9">
    <source>
        <dbReference type="EMBL" id="MYL18735.1"/>
    </source>
</evidence>
<reference evidence="9 10" key="1">
    <citation type="submission" date="2019-11" db="EMBL/GenBank/DDBJ databases">
        <title>Genome sequences of 17 halophilic strains isolated from different environments.</title>
        <authorList>
            <person name="Furrow R.E."/>
        </authorList>
    </citation>
    <scope>NUCLEOTIDE SEQUENCE [LARGE SCALE GENOMIC DNA]</scope>
    <source>
        <strain evidence="9 10">22511_23_Filter</strain>
    </source>
</reference>
<comment type="similarity">
    <text evidence="2">Belongs to the ABC transporter superfamily.</text>
</comment>
<dbReference type="FunFam" id="3.40.50.300:FF:000016">
    <property type="entry name" value="Oligopeptide ABC transporter ATP-binding component"/>
    <property type="match status" value="1"/>
</dbReference>
<dbReference type="SMART" id="SM00382">
    <property type="entry name" value="AAA"/>
    <property type="match status" value="1"/>
</dbReference>